<dbReference type="PROSITE" id="PS51015">
    <property type="entry name" value="YDG"/>
    <property type="match status" value="1"/>
</dbReference>
<dbReference type="SUPFAM" id="SSF88697">
    <property type="entry name" value="PUA domain-like"/>
    <property type="match status" value="1"/>
</dbReference>
<dbReference type="GO" id="GO:0005634">
    <property type="term" value="C:nucleus"/>
    <property type="evidence" value="ECO:0007669"/>
    <property type="project" value="UniProtKB-SubCell"/>
</dbReference>
<dbReference type="InterPro" id="IPR015947">
    <property type="entry name" value="PUA-like_sf"/>
</dbReference>
<dbReference type="GO" id="GO:0042054">
    <property type="term" value="F:histone methyltransferase activity"/>
    <property type="evidence" value="ECO:0007669"/>
    <property type="project" value="TreeGrafter"/>
</dbReference>
<dbReference type="PROSITE" id="PS50280">
    <property type="entry name" value="SET"/>
    <property type="match status" value="1"/>
</dbReference>
<evidence type="ECO:0000313" key="8">
    <source>
        <dbReference type="Proteomes" id="UP000660262"/>
    </source>
</evidence>
<name>A0A830HTZ5_9CHLO</name>
<keyword evidence="2 3" id="KW-0539">Nucleus</keyword>
<dbReference type="GO" id="GO:0003690">
    <property type="term" value="F:double-stranded DNA binding"/>
    <property type="evidence" value="ECO:0007669"/>
    <property type="project" value="TreeGrafter"/>
</dbReference>
<dbReference type="Gene3D" id="2.170.270.10">
    <property type="entry name" value="SET domain"/>
    <property type="match status" value="1"/>
</dbReference>
<dbReference type="OrthoDB" id="514200at2759"/>
<dbReference type="Pfam" id="PF02182">
    <property type="entry name" value="SAD_SRA"/>
    <property type="match status" value="1"/>
</dbReference>
<comment type="subcellular location">
    <subcellularLocation>
        <location evidence="1">Chromosome</location>
    </subcellularLocation>
    <subcellularLocation>
        <location evidence="3">Nucleus</location>
    </subcellularLocation>
</comment>
<dbReference type="InterPro" id="IPR001214">
    <property type="entry name" value="SET_dom"/>
</dbReference>
<dbReference type="SUPFAM" id="SSF82199">
    <property type="entry name" value="SET domain"/>
    <property type="match status" value="1"/>
</dbReference>
<dbReference type="SMART" id="SM00317">
    <property type="entry name" value="SET"/>
    <property type="match status" value="1"/>
</dbReference>
<evidence type="ECO:0000256" key="4">
    <source>
        <dbReference type="SAM" id="MobiDB-lite"/>
    </source>
</evidence>
<feature type="region of interest" description="Disordered" evidence="4">
    <location>
        <begin position="553"/>
        <end position="575"/>
    </location>
</feature>
<dbReference type="Proteomes" id="UP000660262">
    <property type="component" value="Unassembled WGS sequence"/>
</dbReference>
<gene>
    <name evidence="7" type="ORF">PPROV_000917900</name>
</gene>
<protein>
    <recommendedName>
        <fullName evidence="9">SET domain-containing protein</fullName>
    </recommendedName>
</protein>
<comment type="caution">
    <text evidence="7">The sequence shown here is derived from an EMBL/GenBank/DDBJ whole genome shotgun (WGS) entry which is preliminary data.</text>
</comment>
<keyword evidence="8" id="KW-1185">Reference proteome</keyword>
<accession>A0A830HTZ5</accession>
<evidence type="ECO:0000256" key="2">
    <source>
        <dbReference type="ARBA" id="ARBA00023242"/>
    </source>
</evidence>
<sequence length="677" mass="73582">MPAGAAVAGPLSTPRRIHPPAADASPSAHDDFVKQVRAYFKLRFDATKENGGRKPDMTAWGDCKKVFEIPRVHGHIPGVSVGDTFSGRGEAAAVGVHNMMMQGIDYANKSDDGSHEKGAYAVCLGGGYGDNEDNGEIVTYTGMGGQGSGNSKMQVRNQEMSKGNLALYRNFEKGTPVRLLRGKRDAFTNLITYVYDGLYNVVSYTFEASVASAQGTGAIGEVAPRVFKFKLLPVKGESKVSFLAPSFKRIGARFIERFVNAKIDKTTNMRKEILAAANDQSMEEPASPEPDWATVVVMDDLSKGAEPYPIRVVNDTGDGDLVGFKPLDVPFTYVATSVQGVEAKRSPTPISQRARETISKVAAATAQMDEKREDSHRRAFGTHHVNAVPSRRAYSLDGLLKQSSEEGLVETWDDGDAKHARAATGGDAGMTFHAHNESTFTARCIHPGLEVYKVSKEKGWGLRCRERILAGAYVCDYVGEVCLDSEREENSPELLSDEYIMSLDHYIHATEDNARMLLATTKMKEPAAVAAPAPYILYDLTGEDEDCENQVARAMPPPAPAASAADASTSTATTTKSPVEALEDYLLCLDAYKYGNVARYINTSDKESTNLILQPIFTSVVSSQASASGGAPDPSSMQFYRVALFATRDIAPLEELLYDYGDDYWVRLRKGDIRTSS</sequence>
<feature type="region of interest" description="Disordered" evidence="4">
    <location>
        <begin position="1"/>
        <end position="28"/>
    </location>
</feature>
<dbReference type="InterPro" id="IPR046341">
    <property type="entry name" value="SET_dom_sf"/>
</dbReference>
<feature type="domain" description="SET" evidence="5">
    <location>
        <begin position="447"/>
        <end position="661"/>
    </location>
</feature>
<feature type="domain" description="YDG" evidence="6">
    <location>
        <begin position="74"/>
        <end position="233"/>
    </location>
</feature>
<dbReference type="InterPro" id="IPR036987">
    <property type="entry name" value="SRA-YDG_sf"/>
</dbReference>
<evidence type="ECO:0008006" key="9">
    <source>
        <dbReference type="Google" id="ProtNLM"/>
    </source>
</evidence>
<dbReference type="Pfam" id="PF00856">
    <property type="entry name" value="SET"/>
    <property type="match status" value="1"/>
</dbReference>
<dbReference type="PANTHER" id="PTHR45660:SF13">
    <property type="entry name" value="HISTONE-LYSINE N-METHYLTRANSFERASE SETMAR"/>
    <property type="match status" value="1"/>
</dbReference>
<organism evidence="7 8">
    <name type="scientific">Pycnococcus provasolii</name>
    <dbReference type="NCBI Taxonomy" id="41880"/>
    <lineage>
        <taxon>Eukaryota</taxon>
        <taxon>Viridiplantae</taxon>
        <taxon>Chlorophyta</taxon>
        <taxon>Pseudoscourfieldiophyceae</taxon>
        <taxon>Pseudoscourfieldiales</taxon>
        <taxon>Pycnococcaceae</taxon>
        <taxon>Pycnococcus</taxon>
    </lineage>
</organism>
<dbReference type="SMART" id="SM00466">
    <property type="entry name" value="SRA"/>
    <property type="match status" value="1"/>
</dbReference>
<evidence type="ECO:0000313" key="7">
    <source>
        <dbReference type="EMBL" id="GHP10448.1"/>
    </source>
</evidence>
<dbReference type="Gene3D" id="2.30.280.10">
    <property type="entry name" value="SRA-YDG"/>
    <property type="match status" value="1"/>
</dbReference>
<feature type="compositionally biased region" description="Low complexity" evidence="4">
    <location>
        <begin position="561"/>
        <end position="575"/>
    </location>
</feature>
<dbReference type="EMBL" id="BNJQ01000029">
    <property type="protein sequence ID" value="GHP10448.1"/>
    <property type="molecule type" value="Genomic_DNA"/>
</dbReference>
<dbReference type="InterPro" id="IPR051357">
    <property type="entry name" value="H3K9_HMTase_SUVAR3-9"/>
</dbReference>
<evidence type="ECO:0000256" key="1">
    <source>
        <dbReference type="ARBA" id="ARBA00004286"/>
    </source>
</evidence>
<dbReference type="GO" id="GO:0005694">
    <property type="term" value="C:chromosome"/>
    <property type="evidence" value="ECO:0007669"/>
    <property type="project" value="UniProtKB-SubCell"/>
</dbReference>
<evidence type="ECO:0000259" key="6">
    <source>
        <dbReference type="PROSITE" id="PS51015"/>
    </source>
</evidence>
<proteinExistence type="predicted"/>
<evidence type="ECO:0000256" key="3">
    <source>
        <dbReference type="PROSITE-ProRule" id="PRU00358"/>
    </source>
</evidence>
<dbReference type="AlphaFoldDB" id="A0A830HTZ5"/>
<dbReference type="PANTHER" id="PTHR45660">
    <property type="entry name" value="HISTONE-LYSINE N-METHYLTRANSFERASE SETMAR"/>
    <property type="match status" value="1"/>
</dbReference>
<evidence type="ECO:0000259" key="5">
    <source>
        <dbReference type="PROSITE" id="PS50280"/>
    </source>
</evidence>
<dbReference type="InterPro" id="IPR003105">
    <property type="entry name" value="SRA_YDG"/>
</dbReference>
<reference evidence="7" key="1">
    <citation type="submission" date="2020-10" db="EMBL/GenBank/DDBJ databases">
        <title>Unveiling of a novel bifunctional photoreceptor, Dualchrome1, isolated from a cosmopolitan green alga.</title>
        <authorList>
            <person name="Suzuki S."/>
            <person name="Kawachi M."/>
        </authorList>
    </citation>
    <scope>NUCLEOTIDE SEQUENCE</scope>
    <source>
        <strain evidence="7">NIES 2893</strain>
    </source>
</reference>